<dbReference type="EMBL" id="JAQQLI010000002">
    <property type="protein sequence ID" value="MDC7784605.1"/>
    <property type="molecule type" value="Genomic_DNA"/>
</dbReference>
<reference evidence="2" key="2">
    <citation type="submission" date="2023-02" db="EMBL/GenBank/DDBJ databases">
        <authorList>
            <person name="Rayyan A."/>
            <person name="Meyer T."/>
            <person name="Kyndt J.A."/>
        </authorList>
    </citation>
    <scope>NUCLEOTIDE SEQUENCE</scope>
    <source>
        <strain evidence="2">DSM 9987</strain>
    </source>
</reference>
<accession>A0ABT5J4P9</accession>
<name>A0ABT5J4P9_RHOTP</name>
<comment type="caution">
    <text evidence="2">The sequence shown here is derived from an EMBL/GenBank/DDBJ whole genome shotgun (WGS) entry which is preliminary data.</text>
</comment>
<evidence type="ECO:0000313" key="3">
    <source>
        <dbReference type="Proteomes" id="UP001165652"/>
    </source>
</evidence>
<feature type="region of interest" description="Disordered" evidence="1">
    <location>
        <begin position="92"/>
        <end position="137"/>
    </location>
</feature>
<reference evidence="2" key="1">
    <citation type="journal article" date="2023" name="Microbiol Resour">
        <title>Genome Sequences of Rhodoplanes serenus and Two Thermotolerant Strains, Rhodoplanes tepidamans and 'Rhodoplanes cryptolactis,' Further Refine the Genus.</title>
        <authorList>
            <person name="Rayyan A.A."/>
            <person name="Kyndt J.A."/>
        </authorList>
    </citation>
    <scope>NUCLEOTIDE SEQUENCE</scope>
    <source>
        <strain evidence="2">DSM 9987</strain>
    </source>
</reference>
<dbReference type="RefSeq" id="WP_272775451.1">
    <property type="nucleotide sequence ID" value="NZ_JAQQLI010000002.1"/>
</dbReference>
<sequence>MAMRVAHGRLAGDAADRNATGVVDPRADDADFVFGGPATPAAMRAHHDRSRAESGRDSGPAVLAIRPRKRIGCARSPAVLAGRRDLLVAAARTPVEHGRRRRDAAGTERRRGGAPRAGAPGFPRSRPAAPALISALS</sequence>
<organism evidence="2 3">
    <name type="scientific">Rhodoplanes tepidamans</name>
    <name type="common">Rhodoplanes cryptolactis</name>
    <dbReference type="NCBI Taxonomy" id="200616"/>
    <lineage>
        <taxon>Bacteria</taxon>
        <taxon>Pseudomonadati</taxon>
        <taxon>Pseudomonadota</taxon>
        <taxon>Alphaproteobacteria</taxon>
        <taxon>Hyphomicrobiales</taxon>
        <taxon>Nitrobacteraceae</taxon>
        <taxon>Rhodoplanes</taxon>
    </lineage>
</organism>
<keyword evidence="3" id="KW-1185">Reference proteome</keyword>
<evidence type="ECO:0000256" key="1">
    <source>
        <dbReference type="SAM" id="MobiDB-lite"/>
    </source>
</evidence>
<feature type="region of interest" description="Disordered" evidence="1">
    <location>
        <begin position="1"/>
        <end position="62"/>
    </location>
</feature>
<gene>
    <name evidence="2" type="ORF">PQJ73_02815</name>
</gene>
<dbReference type="Proteomes" id="UP001165652">
    <property type="component" value="Unassembled WGS sequence"/>
</dbReference>
<evidence type="ECO:0000313" key="2">
    <source>
        <dbReference type="EMBL" id="MDC7784605.1"/>
    </source>
</evidence>
<feature type="compositionally biased region" description="Low complexity" evidence="1">
    <location>
        <begin position="114"/>
        <end position="131"/>
    </location>
</feature>
<proteinExistence type="predicted"/>
<protein>
    <submittedName>
        <fullName evidence="2">Uncharacterized protein</fullName>
    </submittedName>
</protein>